<dbReference type="EMBL" id="GBXM01009552">
    <property type="protein sequence ID" value="JAH99025.1"/>
    <property type="molecule type" value="Transcribed_RNA"/>
</dbReference>
<reference evidence="1" key="2">
    <citation type="journal article" date="2015" name="Fish Shellfish Immunol.">
        <title>Early steps in the European eel (Anguilla anguilla)-Vibrio vulnificus interaction in the gills: Role of the RtxA13 toxin.</title>
        <authorList>
            <person name="Callol A."/>
            <person name="Pajuelo D."/>
            <person name="Ebbesson L."/>
            <person name="Teles M."/>
            <person name="MacKenzie S."/>
            <person name="Amaro C."/>
        </authorList>
    </citation>
    <scope>NUCLEOTIDE SEQUENCE</scope>
</reference>
<sequence>MQSSVNSVCEYGLGLAATVTKSSERESCFVCSLHLKTLGYFSHISIA</sequence>
<proteinExistence type="predicted"/>
<evidence type="ECO:0000313" key="1">
    <source>
        <dbReference type="EMBL" id="JAH99025.1"/>
    </source>
</evidence>
<name>A0A0E9XB11_ANGAN</name>
<protein>
    <submittedName>
        <fullName evidence="1">Uncharacterized protein</fullName>
    </submittedName>
</protein>
<accession>A0A0E9XB11</accession>
<reference evidence="1" key="1">
    <citation type="submission" date="2014-11" db="EMBL/GenBank/DDBJ databases">
        <authorList>
            <person name="Amaro Gonzalez C."/>
        </authorList>
    </citation>
    <scope>NUCLEOTIDE SEQUENCE</scope>
</reference>
<organism evidence="1">
    <name type="scientific">Anguilla anguilla</name>
    <name type="common">European freshwater eel</name>
    <name type="synonym">Muraena anguilla</name>
    <dbReference type="NCBI Taxonomy" id="7936"/>
    <lineage>
        <taxon>Eukaryota</taxon>
        <taxon>Metazoa</taxon>
        <taxon>Chordata</taxon>
        <taxon>Craniata</taxon>
        <taxon>Vertebrata</taxon>
        <taxon>Euteleostomi</taxon>
        <taxon>Actinopterygii</taxon>
        <taxon>Neopterygii</taxon>
        <taxon>Teleostei</taxon>
        <taxon>Anguilliformes</taxon>
        <taxon>Anguillidae</taxon>
        <taxon>Anguilla</taxon>
    </lineage>
</organism>
<dbReference type="AlphaFoldDB" id="A0A0E9XB11"/>